<protein>
    <submittedName>
        <fullName evidence="4">4'-phosphopantetheinyl transferase superfamily protein</fullName>
    </submittedName>
</protein>
<proteinExistence type="inferred from homology"/>
<dbReference type="Pfam" id="PF01648">
    <property type="entry name" value="ACPS"/>
    <property type="match status" value="1"/>
</dbReference>
<sequence>MSRHTSSPRERINIYIGNIRKLTGDCADKKHAQSICGRRLLAYGLLDTGCRGIFRERAPWEEVSEYLERIMQRGEQGKPYFPAFPSVFFNISHTGAYAACAVAKVACGLDIQEVRAVKSERLLQRTLSEEEYALVKASGERNSEFCRLWAKKESFLKLSGEGITRDLKHIPVPAWYEQFAPYENVEGCISAQKVCGCMYREVTVEEYLEKISFF</sequence>
<comment type="caution">
    <text evidence="4">The sequence shown here is derived from an EMBL/GenBank/DDBJ whole genome shotgun (WGS) entry which is preliminary data.</text>
</comment>
<dbReference type="GO" id="GO:0016740">
    <property type="term" value="F:transferase activity"/>
    <property type="evidence" value="ECO:0007669"/>
    <property type="project" value="UniProtKB-KW"/>
</dbReference>
<evidence type="ECO:0000313" key="4">
    <source>
        <dbReference type="EMBL" id="NSJ84895.1"/>
    </source>
</evidence>
<dbReference type="EMBL" id="JAAITA010000001">
    <property type="protein sequence ID" value="NSJ84895.1"/>
    <property type="molecule type" value="Genomic_DNA"/>
</dbReference>
<dbReference type="InterPro" id="IPR050559">
    <property type="entry name" value="P-Pant_transferase_sf"/>
</dbReference>
<keyword evidence="5" id="KW-1185">Reference proteome</keyword>
<accession>A0ABX2I4J9</accession>
<gene>
    <name evidence="4" type="ORF">G5A70_01560</name>
</gene>
<dbReference type="PANTHER" id="PTHR12215">
    <property type="entry name" value="PHOSPHOPANTETHEINE TRANSFERASE"/>
    <property type="match status" value="1"/>
</dbReference>
<dbReference type="InterPro" id="IPR008278">
    <property type="entry name" value="4-PPantetheinyl_Trfase_dom"/>
</dbReference>
<dbReference type="Gene3D" id="3.90.470.20">
    <property type="entry name" value="4'-phosphopantetheinyl transferase domain"/>
    <property type="match status" value="1"/>
</dbReference>
<reference evidence="4 5" key="1">
    <citation type="journal article" date="2020" name="Cell Host Microbe">
        <title>Functional and Genomic Variation between Human-Derived Isolates of Lachnospiraceae Reveals Inter- and Intra-Species Diversity.</title>
        <authorList>
            <person name="Sorbara M.T."/>
            <person name="Littmann E.R."/>
            <person name="Fontana E."/>
            <person name="Moody T.U."/>
            <person name="Kohout C.E."/>
            <person name="Gjonbalaj M."/>
            <person name="Eaton V."/>
            <person name="Seok R."/>
            <person name="Leiner I.M."/>
            <person name="Pamer E.G."/>
        </authorList>
    </citation>
    <scope>NUCLEOTIDE SEQUENCE [LARGE SCALE GENOMIC DNA]</scope>
    <source>
        <strain evidence="4 5">MSK.15.26</strain>
    </source>
</reference>
<organism evidence="4 5">
    <name type="scientific">Blautia hansenii</name>
    <name type="common">Ruminococcus hansenii</name>
    <dbReference type="NCBI Taxonomy" id="1322"/>
    <lineage>
        <taxon>Bacteria</taxon>
        <taxon>Bacillati</taxon>
        <taxon>Bacillota</taxon>
        <taxon>Clostridia</taxon>
        <taxon>Lachnospirales</taxon>
        <taxon>Lachnospiraceae</taxon>
        <taxon>Blautia</taxon>
    </lineage>
</organism>
<evidence type="ECO:0000256" key="2">
    <source>
        <dbReference type="ARBA" id="ARBA00022679"/>
    </source>
</evidence>
<dbReference type="PANTHER" id="PTHR12215:SF10">
    <property type="entry name" value="L-AMINOADIPATE-SEMIALDEHYDE DEHYDROGENASE-PHOSPHOPANTETHEINYL TRANSFERASE"/>
    <property type="match status" value="1"/>
</dbReference>
<feature type="domain" description="4'-phosphopantetheinyl transferase" evidence="3">
    <location>
        <begin position="107"/>
        <end position="174"/>
    </location>
</feature>
<evidence type="ECO:0000259" key="3">
    <source>
        <dbReference type="Pfam" id="PF01648"/>
    </source>
</evidence>
<comment type="similarity">
    <text evidence="1">Belongs to the P-Pant transferase superfamily. Gsp/Sfp/HetI/AcpT family.</text>
</comment>
<dbReference type="SUPFAM" id="SSF56214">
    <property type="entry name" value="4'-phosphopantetheinyl transferase"/>
    <property type="match status" value="2"/>
</dbReference>
<dbReference type="RefSeq" id="WP_173747364.1">
    <property type="nucleotide sequence ID" value="NZ_JAAITA010000001.1"/>
</dbReference>
<name>A0ABX2I4J9_BLAHA</name>
<dbReference type="Proteomes" id="UP000822142">
    <property type="component" value="Unassembled WGS sequence"/>
</dbReference>
<evidence type="ECO:0000313" key="5">
    <source>
        <dbReference type="Proteomes" id="UP000822142"/>
    </source>
</evidence>
<dbReference type="InterPro" id="IPR037143">
    <property type="entry name" value="4-PPantetheinyl_Trfase_dom_sf"/>
</dbReference>
<evidence type="ECO:0000256" key="1">
    <source>
        <dbReference type="ARBA" id="ARBA00010990"/>
    </source>
</evidence>
<keyword evidence="2 4" id="KW-0808">Transferase</keyword>